<accession>A0A7W8HZS2</accession>
<dbReference type="EMBL" id="JACHFZ010000004">
    <property type="protein sequence ID" value="MBB5292644.1"/>
    <property type="molecule type" value="Genomic_DNA"/>
</dbReference>
<feature type="transmembrane region" description="Helical" evidence="6">
    <location>
        <begin position="280"/>
        <end position="302"/>
    </location>
</feature>
<evidence type="ECO:0000256" key="4">
    <source>
        <dbReference type="ARBA" id="ARBA00022989"/>
    </source>
</evidence>
<evidence type="ECO:0000313" key="8">
    <source>
        <dbReference type="Proteomes" id="UP000566663"/>
    </source>
</evidence>
<feature type="transmembrane region" description="Helical" evidence="6">
    <location>
        <begin position="126"/>
        <end position="148"/>
    </location>
</feature>
<protein>
    <submittedName>
        <fullName evidence="7">O-antigen/teichoic acid export membrane protein</fullName>
    </submittedName>
</protein>
<feature type="transmembrane region" description="Helical" evidence="6">
    <location>
        <begin position="343"/>
        <end position="362"/>
    </location>
</feature>
<dbReference type="Proteomes" id="UP000566663">
    <property type="component" value="Unassembled WGS sequence"/>
</dbReference>
<feature type="transmembrane region" description="Helical" evidence="6">
    <location>
        <begin position="368"/>
        <end position="390"/>
    </location>
</feature>
<dbReference type="PANTHER" id="PTHR30250">
    <property type="entry name" value="PST FAMILY PREDICTED COLANIC ACID TRANSPORTER"/>
    <property type="match status" value="1"/>
</dbReference>
<keyword evidence="4 6" id="KW-1133">Transmembrane helix</keyword>
<evidence type="ECO:0000256" key="6">
    <source>
        <dbReference type="SAM" id="Phobius"/>
    </source>
</evidence>
<sequence>MGLGIRLCFMFAVLLWSGPALLGKYGLLVSIEVVAIYLAGFEFHTFTTRRYARRPSEESLGRSLAGHRRLLLLSVPLAMIGSGAATWALNIGLSALELAAFMVVIATGTIVQDLTRFIVMARNPVMSIAVGFVRQAVWMPVALLFVGLASPLQWILLCWAIAAFLSLLLGVWVLRSAVWRPHRIRPNYMLHGLNVARNYHITASASVLQGNMERFVIQSFLGPEAVGIFAFFQNLANTLPAFVQAAVLNLWLPNLLGVFGQVRSERFAILMRVVKRAVAVSLFTSVGILGGSIGLSVLTAHLEYLPQIWILLFLLTGQIAQMATQPVHLALYGAHRDRALMRMSLALLGLSLLLGIVLVAMFGMTGAVVSQLITGLGIASARLGLFRFYLQRNSI</sequence>
<evidence type="ECO:0000256" key="1">
    <source>
        <dbReference type="ARBA" id="ARBA00004651"/>
    </source>
</evidence>
<comment type="caution">
    <text evidence="7">The sequence shown here is derived from an EMBL/GenBank/DDBJ whole genome shotgun (WGS) entry which is preliminary data.</text>
</comment>
<feature type="transmembrane region" description="Helical" evidence="6">
    <location>
        <begin position="70"/>
        <end position="89"/>
    </location>
</feature>
<evidence type="ECO:0000256" key="5">
    <source>
        <dbReference type="ARBA" id="ARBA00023136"/>
    </source>
</evidence>
<evidence type="ECO:0000313" key="7">
    <source>
        <dbReference type="EMBL" id="MBB5292644.1"/>
    </source>
</evidence>
<gene>
    <name evidence="7" type="ORF">HNQ67_002168</name>
</gene>
<keyword evidence="8" id="KW-1185">Reference proteome</keyword>
<evidence type="ECO:0000256" key="2">
    <source>
        <dbReference type="ARBA" id="ARBA00022475"/>
    </source>
</evidence>
<dbReference type="GO" id="GO:0005886">
    <property type="term" value="C:plasma membrane"/>
    <property type="evidence" value="ECO:0007669"/>
    <property type="project" value="UniProtKB-SubCell"/>
</dbReference>
<keyword evidence="3 6" id="KW-0812">Transmembrane</keyword>
<comment type="subcellular location">
    <subcellularLocation>
        <location evidence="1">Cell membrane</location>
        <topology evidence="1">Multi-pass membrane protein</topology>
    </subcellularLocation>
</comment>
<feature type="transmembrane region" description="Helical" evidence="6">
    <location>
        <begin position="308"/>
        <end position="331"/>
    </location>
</feature>
<keyword evidence="2" id="KW-1003">Cell membrane</keyword>
<name>A0A7W8HZS2_9CAUL</name>
<dbReference type="RefSeq" id="WP_183255208.1">
    <property type="nucleotide sequence ID" value="NZ_BAAAFF010000001.1"/>
</dbReference>
<organism evidence="7 8">
    <name type="scientific">Brevundimonas basaltis</name>
    <dbReference type="NCBI Taxonomy" id="472166"/>
    <lineage>
        <taxon>Bacteria</taxon>
        <taxon>Pseudomonadati</taxon>
        <taxon>Pseudomonadota</taxon>
        <taxon>Alphaproteobacteria</taxon>
        <taxon>Caulobacterales</taxon>
        <taxon>Caulobacteraceae</taxon>
        <taxon>Brevundimonas</taxon>
    </lineage>
</organism>
<feature type="transmembrane region" description="Helical" evidence="6">
    <location>
        <begin position="154"/>
        <end position="174"/>
    </location>
</feature>
<keyword evidence="5 6" id="KW-0472">Membrane</keyword>
<dbReference type="PANTHER" id="PTHR30250:SF11">
    <property type="entry name" value="O-ANTIGEN TRANSPORTER-RELATED"/>
    <property type="match status" value="1"/>
</dbReference>
<reference evidence="7 8" key="1">
    <citation type="submission" date="2020-08" db="EMBL/GenBank/DDBJ databases">
        <title>Genomic Encyclopedia of Type Strains, Phase IV (KMG-IV): sequencing the most valuable type-strain genomes for metagenomic binning, comparative biology and taxonomic classification.</title>
        <authorList>
            <person name="Goeker M."/>
        </authorList>
    </citation>
    <scope>NUCLEOTIDE SEQUENCE [LARGE SCALE GENOMIC DNA]</scope>
    <source>
        <strain evidence="7 8">DSM 25335</strain>
    </source>
</reference>
<dbReference type="AlphaFoldDB" id="A0A7W8HZS2"/>
<evidence type="ECO:0000256" key="3">
    <source>
        <dbReference type="ARBA" id="ARBA00022692"/>
    </source>
</evidence>
<feature type="transmembrane region" description="Helical" evidence="6">
    <location>
        <begin position="95"/>
        <end position="114"/>
    </location>
</feature>
<proteinExistence type="predicted"/>
<dbReference type="InterPro" id="IPR050833">
    <property type="entry name" value="Poly_Biosynth_Transport"/>
</dbReference>